<dbReference type="SMART" id="SM00345">
    <property type="entry name" value="HTH_GNTR"/>
    <property type="match status" value="1"/>
</dbReference>
<evidence type="ECO:0000313" key="6">
    <source>
        <dbReference type="Proteomes" id="UP001265550"/>
    </source>
</evidence>
<dbReference type="InterPro" id="IPR036388">
    <property type="entry name" value="WH-like_DNA-bd_sf"/>
</dbReference>
<comment type="caution">
    <text evidence="5">The sequence shown here is derived from an EMBL/GenBank/DDBJ whole genome shotgun (WGS) entry which is preliminary data.</text>
</comment>
<reference evidence="5 6" key="1">
    <citation type="submission" date="2023-07" db="EMBL/GenBank/DDBJ databases">
        <title>Sorghum-associated microbial communities from plants grown in Nebraska, USA.</title>
        <authorList>
            <person name="Schachtman D."/>
        </authorList>
    </citation>
    <scope>NUCLEOTIDE SEQUENCE [LARGE SCALE GENOMIC DNA]</scope>
    <source>
        <strain evidence="5 6">BE240</strain>
    </source>
</reference>
<dbReference type="InterPro" id="IPR011711">
    <property type="entry name" value="GntR_C"/>
</dbReference>
<dbReference type="SUPFAM" id="SSF48008">
    <property type="entry name" value="GntR ligand-binding domain-like"/>
    <property type="match status" value="1"/>
</dbReference>
<dbReference type="CDD" id="cd07377">
    <property type="entry name" value="WHTH_GntR"/>
    <property type="match status" value="1"/>
</dbReference>
<dbReference type="PANTHER" id="PTHR43537:SF50">
    <property type="entry name" value="TRANSCRIPTIONAL REGULATORY PROTEIN"/>
    <property type="match status" value="1"/>
</dbReference>
<sequence>MTRKFDFEMPKSLTEIVASRLRQAIVDGEFALGEMISEDTLAALFGVSRTPVRDALTLLQNTGLVEIRPKRGSFVFQPSEDDMRAICDFRVMLEVQAARCAHRHDREGVVKALQAGLDEMQAAIDADDDVRYGHADSAFHLTLFLHSGNSYLHDAYDLVAGKIAALRTAMSRQFADAREVSLNEHRAVMNFVDQGDFAGLEGLLRVHIDRTVDAYRLAVDSGRIGTPVRTPRLQRIQPTPTS</sequence>
<dbReference type="InterPro" id="IPR000524">
    <property type="entry name" value="Tscrpt_reg_HTH_GntR"/>
</dbReference>
<keyword evidence="6" id="KW-1185">Reference proteome</keyword>
<dbReference type="PANTHER" id="PTHR43537">
    <property type="entry name" value="TRANSCRIPTIONAL REGULATOR, GNTR FAMILY"/>
    <property type="match status" value="1"/>
</dbReference>
<evidence type="ECO:0000256" key="1">
    <source>
        <dbReference type="ARBA" id="ARBA00023015"/>
    </source>
</evidence>
<dbReference type="Pfam" id="PF00392">
    <property type="entry name" value="GntR"/>
    <property type="match status" value="1"/>
</dbReference>
<dbReference type="SUPFAM" id="SSF46785">
    <property type="entry name" value="Winged helix' DNA-binding domain"/>
    <property type="match status" value="1"/>
</dbReference>
<evidence type="ECO:0000256" key="2">
    <source>
        <dbReference type="ARBA" id="ARBA00023125"/>
    </source>
</evidence>
<organism evidence="5 6">
    <name type="scientific">Hydrogenophaga laconesensis</name>
    <dbReference type="NCBI Taxonomy" id="1805971"/>
    <lineage>
        <taxon>Bacteria</taxon>
        <taxon>Pseudomonadati</taxon>
        <taxon>Pseudomonadota</taxon>
        <taxon>Betaproteobacteria</taxon>
        <taxon>Burkholderiales</taxon>
        <taxon>Comamonadaceae</taxon>
        <taxon>Hydrogenophaga</taxon>
    </lineage>
</organism>
<keyword evidence="2 5" id="KW-0238">DNA-binding</keyword>
<keyword evidence="1" id="KW-0805">Transcription regulation</keyword>
<evidence type="ECO:0000256" key="3">
    <source>
        <dbReference type="ARBA" id="ARBA00023163"/>
    </source>
</evidence>
<proteinExistence type="predicted"/>
<evidence type="ECO:0000259" key="4">
    <source>
        <dbReference type="PROSITE" id="PS50949"/>
    </source>
</evidence>
<dbReference type="RefSeq" id="WP_204731598.1">
    <property type="nucleotide sequence ID" value="NZ_JAVDWE010000001.1"/>
</dbReference>
<dbReference type="PRINTS" id="PR00035">
    <property type="entry name" value="HTHGNTR"/>
</dbReference>
<dbReference type="PROSITE" id="PS50949">
    <property type="entry name" value="HTH_GNTR"/>
    <property type="match status" value="1"/>
</dbReference>
<keyword evidence="3" id="KW-0804">Transcription</keyword>
<dbReference type="EMBL" id="JAVDWE010000001">
    <property type="protein sequence ID" value="MDR7092589.1"/>
    <property type="molecule type" value="Genomic_DNA"/>
</dbReference>
<dbReference type="Proteomes" id="UP001265550">
    <property type="component" value="Unassembled WGS sequence"/>
</dbReference>
<evidence type="ECO:0000313" key="5">
    <source>
        <dbReference type="EMBL" id="MDR7092589.1"/>
    </source>
</evidence>
<dbReference type="Gene3D" id="1.10.10.10">
    <property type="entry name" value="Winged helix-like DNA-binding domain superfamily/Winged helix DNA-binding domain"/>
    <property type="match status" value="1"/>
</dbReference>
<dbReference type="InterPro" id="IPR036390">
    <property type="entry name" value="WH_DNA-bd_sf"/>
</dbReference>
<dbReference type="GO" id="GO:0003677">
    <property type="term" value="F:DNA binding"/>
    <property type="evidence" value="ECO:0007669"/>
    <property type="project" value="UniProtKB-KW"/>
</dbReference>
<name>A0ABU1V557_9BURK</name>
<dbReference type="Pfam" id="PF07729">
    <property type="entry name" value="FCD"/>
    <property type="match status" value="1"/>
</dbReference>
<dbReference type="SMART" id="SM00895">
    <property type="entry name" value="FCD"/>
    <property type="match status" value="1"/>
</dbReference>
<dbReference type="InterPro" id="IPR008920">
    <property type="entry name" value="TF_FadR/GntR_C"/>
</dbReference>
<gene>
    <name evidence="5" type="ORF">J2X09_000312</name>
</gene>
<protein>
    <submittedName>
        <fullName evidence="5">DNA-binding GntR family transcriptional regulator</fullName>
    </submittedName>
</protein>
<dbReference type="Gene3D" id="1.20.120.530">
    <property type="entry name" value="GntR ligand-binding domain-like"/>
    <property type="match status" value="1"/>
</dbReference>
<accession>A0ABU1V557</accession>
<feature type="domain" description="HTH gntR-type" evidence="4">
    <location>
        <begin position="11"/>
        <end position="78"/>
    </location>
</feature>